<evidence type="ECO:0000256" key="4">
    <source>
        <dbReference type="ARBA" id="ARBA00022801"/>
    </source>
</evidence>
<accession>A0A4Z0AA95</accession>
<dbReference type="PROSITE" id="PS00690">
    <property type="entry name" value="DEAH_ATP_HELICASE"/>
    <property type="match status" value="1"/>
</dbReference>
<comment type="similarity">
    <text evidence="1">Belongs to the DEAD box helicase family. DEAH subfamily.</text>
</comment>
<dbReference type="Proteomes" id="UP000298061">
    <property type="component" value="Unassembled WGS sequence"/>
</dbReference>
<evidence type="ECO:0000256" key="3">
    <source>
        <dbReference type="ARBA" id="ARBA00022741"/>
    </source>
</evidence>
<dbReference type="InterPro" id="IPR014001">
    <property type="entry name" value="Helicase_ATP-bd"/>
</dbReference>
<keyword evidence="3" id="KW-0547">Nucleotide-binding</keyword>
<evidence type="ECO:0000256" key="8">
    <source>
        <dbReference type="SAM" id="MobiDB-lite"/>
    </source>
</evidence>
<evidence type="ECO:0000256" key="7">
    <source>
        <dbReference type="ARBA" id="ARBA00047984"/>
    </source>
</evidence>
<comment type="catalytic activity">
    <reaction evidence="7">
        <text>ATP + H2O = ADP + phosphate + H(+)</text>
        <dbReference type="Rhea" id="RHEA:13065"/>
        <dbReference type="ChEBI" id="CHEBI:15377"/>
        <dbReference type="ChEBI" id="CHEBI:15378"/>
        <dbReference type="ChEBI" id="CHEBI:30616"/>
        <dbReference type="ChEBI" id="CHEBI:43474"/>
        <dbReference type="ChEBI" id="CHEBI:456216"/>
        <dbReference type="EC" id="3.6.4.13"/>
    </reaction>
</comment>
<evidence type="ECO:0000313" key="10">
    <source>
        <dbReference type="EMBL" id="TFY83257.1"/>
    </source>
</evidence>
<evidence type="ECO:0000313" key="11">
    <source>
        <dbReference type="Proteomes" id="UP000298061"/>
    </source>
</evidence>
<keyword evidence="4" id="KW-0378">Hydrolase</keyword>
<dbReference type="InterPro" id="IPR011545">
    <property type="entry name" value="DEAD/DEAH_box_helicase_dom"/>
</dbReference>
<dbReference type="EMBL" id="SFCI01000041">
    <property type="protein sequence ID" value="TFY83257.1"/>
    <property type="molecule type" value="Genomic_DNA"/>
</dbReference>
<dbReference type="Pfam" id="PF00270">
    <property type="entry name" value="DEAD"/>
    <property type="match status" value="1"/>
</dbReference>
<dbReference type="PANTHER" id="PTHR18934">
    <property type="entry name" value="ATP-DEPENDENT RNA HELICASE"/>
    <property type="match status" value="1"/>
</dbReference>
<dbReference type="CDD" id="cd17982">
    <property type="entry name" value="DEXHc_DHX37"/>
    <property type="match status" value="1"/>
</dbReference>
<dbReference type="FunFam" id="3.40.50.300:FF:000637">
    <property type="entry name" value="ATP-dependent RNA helicase DHX37/DHR1"/>
    <property type="match status" value="1"/>
</dbReference>
<reference evidence="10 11" key="1">
    <citation type="submission" date="2019-02" db="EMBL/GenBank/DDBJ databases">
        <title>Genome sequencing of the rare red list fungi Hericium alpestre (H. flagellum).</title>
        <authorList>
            <person name="Buettner E."/>
            <person name="Kellner H."/>
        </authorList>
    </citation>
    <scope>NUCLEOTIDE SEQUENCE [LARGE SCALE GENOMIC DNA]</scope>
    <source>
        <strain evidence="10 11">DSM 108284</strain>
    </source>
</reference>
<dbReference type="AlphaFoldDB" id="A0A4Z0AA95"/>
<feature type="region of interest" description="Disordered" evidence="8">
    <location>
        <begin position="39"/>
        <end position="100"/>
    </location>
</feature>
<dbReference type="GO" id="GO:0003724">
    <property type="term" value="F:RNA helicase activity"/>
    <property type="evidence" value="ECO:0007669"/>
    <property type="project" value="UniProtKB-EC"/>
</dbReference>
<dbReference type="SMART" id="SM00487">
    <property type="entry name" value="DEXDc"/>
    <property type="match status" value="1"/>
</dbReference>
<organism evidence="10 11">
    <name type="scientific">Hericium alpestre</name>
    <dbReference type="NCBI Taxonomy" id="135208"/>
    <lineage>
        <taxon>Eukaryota</taxon>
        <taxon>Fungi</taxon>
        <taxon>Dikarya</taxon>
        <taxon>Basidiomycota</taxon>
        <taxon>Agaricomycotina</taxon>
        <taxon>Agaricomycetes</taxon>
        <taxon>Russulales</taxon>
        <taxon>Hericiaceae</taxon>
        <taxon>Hericium</taxon>
    </lineage>
</organism>
<protein>
    <recommendedName>
        <fullName evidence="2">RNA helicase</fullName>
        <ecNumber evidence="2">3.6.4.13</ecNumber>
    </recommendedName>
</protein>
<gene>
    <name evidence="10" type="ORF">EWM64_g751</name>
</gene>
<keyword evidence="11" id="KW-1185">Reference proteome</keyword>
<feature type="compositionally biased region" description="Basic and acidic residues" evidence="8">
    <location>
        <begin position="150"/>
        <end position="159"/>
    </location>
</feature>
<dbReference type="GO" id="GO:0016787">
    <property type="term" value="F:hydrolase activity"/>
    <property type="evidence" value="ECO:0007669"/>
    <property type="project" value="UniProtKB-KW"/>
</dbReference>
<dbReference type="GO" id="GO:0003723">
    <property type="term" value="F:RNA binding"/>
    <property type="evidence" value="ECO:0007669"/>
    <property type="project" value="TreeGrafter"/>
</dbReference>
<evidence type="ECO:0000256" key="2">
    <source>
        <dbReference type="ARBA" id="ARBA00012552"/>
    </source>
</evidence>
<dbReference type="GO" id="GO:0005524">
    <property type="term" value="F:ATP binding"/>
    <property type="evidence" value="ECO:0007669"/>
    <property type="project" value="UniProtKB-KW"/>
</dbReference>
<keyword evidence="6" id="KW-0067">ATP-binding</keyword>
<dbReference type="OrthoDB" id="10253254at2759"/>
<proteinExistence type="inferred from homology"/>
<dbReference type="PANTHER" id="PTHR18934:SF99">
    <property type="entry name" value="ATP-DEPENDENT RNA HELICASE DHX37-RELATED"/>
    <property type="match status" value="1"/>
</dbReference>
<feature type="domain" description="Helicase ATP-binding" evidence="9">
    <location>
        <begin position="211"/>
        <end position="389"/>
    </location>
</feature>
<dbReference type="GO" id="GO:0005730">
    <property type="term" value="C:nucleolus"/>
    <property type="evidence" value="ECO:0007669"/>
    <property type="project" value="TreeGrafter"/>
</dbReference>
<evidence type="ECO:0000256" key="6">
    <source>
        <dbReference type="ARBA" id="ARBA00022840"/>
    </source>
</evidence>
<dbReference type="InterPro" id="IPR027417">
    <property type="entry name" value="P-loop_NTPase"/>
</dbReference>
<feature type="region of interest" description="Disordered" evidence="8">
    <location>
        <begin position="135"/>
        <end position="167"/>
    </location>
</feature>
<name>A0A4Z0AA95_9AGAM</name>
<feature type="compositionally biased region" description="Polar residues" evidence="8">
    <location>
        <begin position="39"/>
        <end position="54"/>
    </location>
</feature>
<sequence>MSQPDNMSSKKRRRLDKYIEKKLKKEERLELFEKLSKSQAEIPTTAHLQSSSTLGAGKPHTSVERQYEIQAEEQSEDLATETISQEAVSTTTGSTARKQPRGDFKTWALSQLSTAKAYVAPVTIDSSLEISQHGQCTTIAAAPPPKRRKTESTEKHGPLGEDLQVPSNTLADDLRMRANRNALKSIHVTRSSGVEEARQLLPIVLEEQSIMEAILLNPIVIICGETGSGKTTQVPQFLYEAGFGSPGSDNPGMIGVTQPRRVAAMSMAARVGHELSLTSSCVSYQIRYDATVSPSTSVKFMTDGVLLRELATDLLLTKYSVIIVDEAHERSVNTDILIGVLSRVIKLREQMWSEGKDGVKPLRLIIMSATLRVSDFAENTTLFTIPPPIINISARQHPVTVHFNKRTVSDYVNEAVFADD</sequence>
<dbReference type="Gene3D" id="3.40.50.300">
    <property type="entry name" value="P-loop containing nucleotide triphosphate hydrolases"/>
    <property type="match status" value="1"/>
</dbReference>
<dbReference type="InterPro" id="IPR002464">
    <property type="entry name" value="DNA/RNA_helicase_DEAH_CS"/>
</dbReference>
<comment type="caution">
    <text evidence="10">The sequence shown here is derived from an EMBL/GenBank/DDBJ whole genome shotgun (WGS) entry which is preliminary data.</text>
</comment>
<dbReference type="SUPFAM" id="SSF52540">
    <property type="entry name" value="P-loop containing nucleoside triphosphate hydrolases"/>
    <property type="match status" value="1"/>
</dbReference>
<feature type="compositionally biased region" description="Acidic residues" evidence="8">
    <location>
        <begin position="70"/>
        <end position="79"/>
    </location>
</feature>
<dbReference type="PROSITE" id="PS51192">
    <property type="entry name" value="HELICASE_ATP_BIND_1"/>
    <property type="match status" value="1"/>
</dbReference>
<keyword evidence="5" id="KW-0347">Helicase</keyword>
<evidence type="ECO:0000256" key="1">
    <source>
        <dbReference type="ARBA" id="ARBA00008792"/>
    </source>
</evidence>
<dbReference type="STRING" id="135208.A0A4Z0AA95"/>
<dbReference type="EC" id="3.6.4.13" evidence="2"/>
<evidence type="ECO:0000256" key="5">
    <source>
        <dbReference type="ARBA" id="ARBA00022806"/>
    </source>
</evidence>
<dbReference type="GO" id="GO:0000462">
    <property type="term" value="P:maturation of SSU-rRNA from tricistronic rRNA transcript (SSU-rRNA, 5.8S rRNA, LSU-rRNA)"/>
    <property type="evidence" value="ECO:0007669"/>
    <property type="project" value="TreeGrafter"/>
</dbReference>
<evidence type="ECO:0000259" key="9">
    <source>
        <dbReference type="PROSITE" id="PS51192"/>
    </source>
</evidence>
<feature type="compositionally biased region" description="Polar residues" evidence="8">
    <location>
        <begin position="81"/>
        <end position="97"/>
    </location>
</feature>